<evidence type="ECO:0000256" key="2">
    <source>
        <dbReference type="ARBA" id="ARBA00023043"/>
    </source>
</evidence>
<dbReference type="GeneTree" id="ENSGT00940000162060"/>
<feature type="repeat" description="ANK" evidence="3">
    <location>
        <begin position="533"/>
        <end position="565"/>
    </location>
</feature>
<dbReference type="Proteomes" id="UP000694580">
    <property type="component" value="Chromosome 2"/>
</dbReference>
<dbReference type="InterPro" id="IPR011009">
    <property type="entry name" value="Kinase-like_dom_sf"/>
</dbReference>
<feature type="repeat" description="ANK" evidence="3">
    <location>
        <begin position="599"/>
        <end position="631"/>
    </location>
</feature>
<feature type="domain" description="Protein kinase" evidence="4">
    <location>
        <begin position="21"/>
        <end position="281"/>
    </location>
</feature>
<evidence type="ECO:0000313" key="5">
    <source>
        <dbReference type="Ensembl" id="ENSDCDP00010008220.1"/>
    </source>
</evidence>
<dbReference type="InterPro" id="IPR002110">
    <property type="entry name" value="Ankyrin_rpt"/>
</dbReference>
<dbReference type="PANTHER" id="PTHR24161:SF121">
    <property type="entry name" value="M-PHASE PHOSPHOPROTEIN 8"/>
    <property type="match status" value="1"/>
</dbReference>
<reference evidence="5" key="2">
    <citation type="submission" date="2025-08" db="UniProtKB">
        <authorList>
            <consortium name="Ensembl"/>
        </authorList>
    </citation>
    <scope>IDENTIFICATION</scope>
</reference>
<feature type="repeat" description="ANK" evidence="3">
    <location>
        <begin position="566"/>
        <end position="598"/>
    </location>
</feature>
<feature type="repeat" description="ANK" evidence="3">
    <location>
        <begin position="433"/>
        <end position="465"/>
    </location>
</feature>
<dbReference type="InterPro" id="IPR001245">
    <property type="entry name" value="Ser-Thr/Tyr_kinase_cat_dom"/>
</dbReference>
<name>A0AAY4AJ49_9TELE</name>
<proteinExistence type="predicted"/>
<gene>
    <name evidence="5" type="primary">ankk1</name>
</gene>
<reference evidence="5" key="3">
    <citation type="submission" date="2025-09" db="UniProtKB">
        <authorList>
            <consortium name="Ensembl"/>
        </authorList>
    </citation>
    <scope>IDENTIFICATION</scope>
</reference>
<reference evidence="5 6" key="1">
    <citation type="submission" date="2020-06" db="EMBL/GenBank/DDBJ databases">
        <authorList>
            <consortium name="Wellcome Sanger Institute Data Sharing"/>
        </authorList>
    </citation>
    <scope>NUCLEOTIDE SEQUENCE [LARGE SCALE GENOMIC DNA]</scope>
</reference>
<dbReference type="SUPFAM" id="SSF56112">
    <property type="entry name" value="Protein kinase-like (PK-like)"/>
    <property type="match status" value="1"/>
</dbReference>
<dbReference type="InterPro" id="IPR000719">
    <property type="entry name" value="Prot_kinase_dom"/>
</dbReference>
<feature type="repeat" description="ANK" evidence="3">
    <location>
        <begin position="467"/>
        <end position="499"/>
    </location>
</feature>
<protein>
    <recommendedName>
        <fullName evidence="4">Protein kinase domain-containing protein</fullName>
    </recommendedName>
</protein>
<dbReference type="Pfam" id="PF07714">
    <property type="entry name" value="PK_Tyr_Ser-Thr"/>
    <property type="match status" value="1"/>
</dbReference>
<dbReference type="InterPro" id="IPR036770">
    <property type="entry name" value="Ankyrin_rpt-contain_sf"/>
</dbReference>
<dbReference type="PANTHER" id="PTHR24161">
    <property type="entry name" value="ANK_REP_REGION DOMAIN-CONTAINING PROTEIN-RELATED"/>
    <property type="match status" value="1"/>
</dbReference>
<sequence length="720" mass="80567">MDSNEKENLENFRCFQKEEFEVDWIKVSEHSFGQIYKVKLKLWREVCALKCFSLSSHYRSMVEEVSKIGKVKFNYVTSVYGLCVDPPAILMEYMGKGSLDNLLTSHSFMWAKKFQMIHEVTMGMNFLHSMEPPLLHLNLKPTNILLDDHLHVKISDFGLIKWEDSCNTMTFVEHLTARGNINYAPPEAFKQNPEPPGTKYDVYSFAIVMWEILTQKKPYPGVNMTEVLIRVSTGKRPSLEKIPDDQPIECESMKCIMQQCWQQDPRQRPDFSDIIRQTEVLSDVLKIPGGYIIVSFIEDSSEDNADALYFLSKKNFPKFRKTVRKEHVLMSFKENNSLLHYAVASTDIENVQTLLDMESPVNVQSERGYTPLIVSVLQKLYDICSLLIAHHADVNLGDCDGWTPLHFAAQNGDDRAVRLLLENKAQANIEENAGWTPMHLAAQNGHENVVRLILPRLSGLDGKERSHGRTALHLASCYGHLTIVQLLLTQGGDPNVTDYTQVTPLHLAAEEGHFRVVRLLTLKGADVQRVDTRCYSALHFASLKGHTLICRFLLNNNAQPNARTAQGWTPMHLAAIKGHHEAVLTVEGQGGDVNASGADGWTPLHLACHQGQEQVVAMLLAAGANPDVAEDTGWTALHLACVSGRFPNVLQLISHRACVNACNNGQATPLHLAARHGSVPIIKALLLNNARRDALDASGYTALNIAQMGQHEEAAKIHLQ</sequence>
<dbReference type="Gene3D" id="1.25.40.20">
    <property type="entry name" value="Ankyrin repeat-containing domain"/>
    <property type="match status" value="6"/>
</dbReference>
<feature type="repeat" description="ANK" evidence="3">
    <location>
        <begin position="400"/>
        <end position="432"/>
    </location>
</feature>
<feature type="repeat" description="ANK" evidence="3">
    <location>
        <begin position="632"/>
        <end position="664"/>
    </location>
</feature>
<feature type="repeat" description="ANK" evidence="3">
    <location>
        <begin position="500"/>
        <end position="532"/>
    </location>
</feature>
<feature type="repeat" description="ANK" evidence="3">
    <location>
        <begin position="665"/>
        <end position="697"/>
    </location>
</feature>
<keyword evidence="6" id="KW-1185">Reference proteome</keyword>
<dbReference type="PROSITE" id="PS50088">
    <property type="entry name" value="ANK_REPEAT"/>
    <property type="match status" value="10"/>
</dbReference>
<evidence type="ECO:0000256" key="1">
    <source>
        <dbReference type="ARBA" id="ARBA00022737"/>
    </source>
</evidence>
<dbReference type="GO" id="GO:0004672">
    <property type="term" value="F:protein kinase activity"/>
    <property type="evidence" value="ECO:0007669"/>
    <property type="project" value="InterPro"/>
</dbReference>
<evidence type="ECO:0000256" key="3">
    <source>
        <dbReference type="PROSITE-ProRule" id="PRU00023"/>
    </source>
</evidence>
<dbReference type="PRINTS" id="PR01415">
    <property type="entry name" value="ANKYRIN"/>
</dbReference>
<dbReference type="Ensembl" id="ENSDCDT00010008646.1">
    <property type="protein sequence ID" value="ENSDCDP00010008220.1"/>
    <property type="gene ID" value="ENSDCDG00010003722.1"/>
</dbReference>
<evidence type="ECO:0000313" key="6">
    <source>
        <dbReference type="Proteomes" id="UP000694580"/>
    </source>
</evidence>
<dbReference type="AlphaFoldDB" id="A0AAY4AJ49"/>
<dbReference type="Pfam" id="PF12796">
    <property type="entry name" value="Ank_2"/>
    <property type="match status" value="4"/>
</dbReference>
<keyword evidence="1" id="KW-0677">Repeat</keyword>
<evidence type="ECO:0000259" key="4">
    <source>
        <dbReference type="PROSITE" id="PS50011"/>
    </source>
</evidence>
<dbReference type="PROSITE" id="PS50011">
    <property type="entry name" value="PROTEIN_KINASE_DOM"/>
    <property type="match status" value="1"/>
</dbReference>
<dbReference type="GO" id="GO:0005524">
    <property type="term" value="F:ATP binding"/>
    <property type="evidence" value="ECO:0007669"/>
    <property type="project" value="InterPro"/>
</dbReference>
<accession>A0AAY4AJ49</accession>
<dbReference type="SUPFAM" id="SSF48403">
    <property type="entry name" value="Ankyrin repeat"/>
    <property type="match status" value="1"/>
</dbReference>
<dbReference type="PROSITE" id="PS50297">
    <property type="entry name" value="ANK_REP_REGION"/>
    <property type="match status" value="7"/>
</dbReference>
<dbReference type="Pfam" id="PF00023">
    <property type="entry name" value="Ank"/>
    <property type="match status" value="1"/>
</dbReference>
<dbReference type="Gene3D" id="1.10.510.10">
    <property type="entry name" value="Transferase(Phosphotransferase) domain 1"/>
    <property type="match status" value="1"/>
</dbReference>
<feature type="repeat" description="ANK" evidence="3">
    <location>
        <begin position="334"/>
        <end position="366"/>
    </location>
</feature>
<organism evidence="5 6">
    <name type="scientific">Denticeps clupeoides</name>
    <name type="common">denticle herring</name>
    <dbReference type="NCBI Taxonomy" id="299321"/>
    <lineage>
        <taxon>Eukaryota</taxon>
        <taxon>Metazoa</taxon>
        <taxon>Chordata</taxon>
        <taxon>Craniata</taxon>
        <taxon>Vertebrata</taxon>
        <taxon>Euteleostomi</taxon>
        <taxon>Actinopterygii</taxon>
        <taxon>Neopterygii</taxon>
        <taxon>Teleostei</taxon>
        <taxon>Clupei</taxon>
        <taxon>Clupeiformes</taxon>
        <taxon>Denticipitoidei</taxon>
        <taxon>Denticipitidae</taxon>
        <taxon>Denticeps</taxon>
    </lineage>
</organism>
<keyword evidence="2 3" id="KW-0040">ANK repeat</keyword>
<dbReference type="SMART" id="SM00248">
    <property type="entry name" value="ANK"/>
    <property type="match status" value="11"/>
</dbReference>